<evidence type="ECO:0000313" key="3">
    <source>
        <dbReference type="Proteomes" id="UP000824094"/>
    </source>
</evidence>
<dbReference type="AlphaFoldDB" id="A0A9D1MHU3"/>
<reference evidence="2" key="1">
    <citation type="submission" date="2020-10" db="EMBL/GenBank/DDBJ databases">
        <authorList>
            <person name="Gilroy R."/>
        </authorList>
    </citation>
    <scope>NUCLEOTIDE SEQUENCE</scope>
    <source>
        <strain evidence="2">18911</strain>
    </source>
</reference>
<dbReference type="InterPro" id="IPR005531">
    <property type="entry name" value="Asp23"/>
</dbReference>
<gene>
    <name evidence="2" type="ORF">IAB05_04290</name>
</gene>
<evidence type="ECO:0000313" key="2">
    <source>
        <dbReference type="EMBL" id="HIU60587.1"/>
    </source>
</evidence>
<protein>
    <submittedName>
        <fullName evidence="2">Asp23/Gls24 family envelope stress response protein</fullName>
    </submittedName>
</protein>
<organism evidence="2 3">
    <name type="scientific">Candidatus Stercoripulliclostridium merdigallinarum</name>
    <dbReference type="NCBI Taxonomy" id="2840951"/>
    <lineage>
        <taxon>Bacteria</taxon>
        <taxon>Bacillati</taxon>
        <taxon>Bacillota</taxon>
        <taxon>Clostridia</taxon>
        <taxon>Eubacteriales</taxon>
        <taxon>Candidatus Stercoripulliclostridium</taxon>
    </lineage>
</organism>
<dbReference type="EMBL" id="DVNF01000128">
    <property type="protein sequence ID" value="HIU60587.1"/>
    <property type="molecule type" value="Genomic_DNA"/>
</dbReference>
<reference evidence="2" key="2">
    <citation type="journal article" date="2021" name="PeerJ">
        <title>Extensive microbial diversity within the chicken gut microbiome revealed by metagenomics and culture.</title>
        <authorList>
            <person name="Gilroy R."/>
            <person name="Ravi A."/>
            <person name="Getino M."/>
            <person name="Pursley I."/>
            <person name="Horton D.L."/>
            <person name="Alikhan N.F."/>
            <person name="Baker D."/>
            <person name="Gharbi K."/>
            <person name="Hall N."/>
            <person name="Watson M."/>
            <person name="Adriaenssens E.M."/>
            <person name="Foster-Nyarko E."/>
            <person name="Jarju S."/>
            <person name="Secka A."/>
            <person name="Antonio M."/>
            <person name="Oren A."/>
            <person name="Chaudhuri R.R."/>
            <person name="La Ragione R."/>
            <person name="Hildebrand F."/>
            <person name="Pallen M.J."/>
        </authorList>
    </citation>
    <scope>NUCLEOTIDE SEQUENCE</scope>
    <source>
        <strain evidence="2">18911</strain>
    </source>
</reference>
<comment type="similarity">
    <text evidence="1">Belongs to the asp23 family.</text>
</comment>
<sequence length="116" mass="12854">MALTTTNVYGNINISDEAVAVIVSRVTLDCYGVVELQSRRLSDSILTLFNKVPKSKGVKIVTMDNRIFVELYVILKDGVNRDAVKDSLSSSVEYNVEHLTGMRVKKVDIHVVGVKL</sequence>
<dbReference type="PANTHER" id="PTHR34297:SF2">
    <property type="entry name" value="ASP23_GLS24 FAMILY ENVELOPE STRESS RESPONSE PROTEIN"/>
    <property type="match status" value="1"/>
</dbReference>
<dbReference type="Proteomes" id="UP000824094">
    <property type="component" value="Unassembled WGS sequence"/>
</dbReference>
<comment type="caution">
    <text evidence="2">The sequence shown here is derived from an EMBL/GenBank/DDBJ whole genome shotgun (WGS) entry which is preliminary data.</text>
</comment>
<dbReference type="PANTHER" id="PTHR34297">
    <property type="entry name" value="HYPOTHETICAL CYTOSOLIC PROTEIN-RELATED"/>
    <property type="match status" value="1"/>
</dbReference>
<name>A0A9D1MHU3_9FIRM</name>
<evidence type="ECO:0000256" key="1">
    <source>
        <dbReference type="ARBA" id="ARBA00005721"/>
    </source>
</evidence>
<proteinExistence type="inferred from homology"/>
<accession>A0A9D1MHU3</accession>
<dbReference type="Pfam" id="PF03780">
    <property type="entry name" value="Asp23"/>
    <property type="match status" value="1"/>
</dbReference>